<comment type="caution">
    <text evidence="1">The sequence shown here is derived from an EMBL/GenBank/DDBJ whole genome shotgun (WGS) entry which is preliminary data.</text>
</comment>
<evidence type="ECO:0000313" key="2">
    <source>
        <dbReference type="Proteomes" id="UP000033636"/>
    </source>
</evidence>
<feature type="non-terminal residue" evidence="1">
    <location>
        <position position="1"/>
    </location>
</feature>
<proteinExistence type="predicted"/>
<name>A0ACC6UXR3_9CREN</name>
<dbReference type="EMBL" id="JZWT02000001">
    <property type="protein sequence ID" value="MFB6489632.1"/>
    <property type="molecule type" value="Genomic_DNA"/>
</dbReference>
<organism evidence="1 2">
    <name type="scientific">Thermoproteus sp. AZ2</name>
    <dbReference type="NCBI Taxonomy" id="1609232"/>
    <lineage>
        <taxon>Archaea</taxon>
        <taxon>Thermoproteota</taxon>
        <taxon>Thermoprotei</taxon>
        <taxon>Thermoproteales</taxon>
        <taxon>Thermoproteaceae</taxon>
        <taxon>Thermoproteus</taxon>
    </lineage>
</organism>
<gene>
    <name evidence="1" type="ORF">TU35_000005</name>
</gene>
<evidence type="ECO:0000313" key="1">
    <source>
        <dbReference type="EMBL" id="MFB6489632.1"/>
    </source>
</evidence>
<reference evidence="1" key="1">
    <citation type="submission" date="2024-07" db="EMBL/GenBank/DDBJ databases">
        <title>Metagenome and Metagenome-Assembled Genomes of Archaea from a hot spring from the geothermal field of Los Azufres, Mexico.</title>
        <authorList>
            <person name="Marin-Paredes R."/>
            <person name="Martinez-Romero E."/>
            <person name="Servin-Garciduenas L.E."/>
        </authorList>
    </citation>
    <scope>NUCLEOTIDE SEQUENCE</scope>
</reference>
<sequence>ITLGYHHKRRKIVEGRMAADREVKKALRSLKERHKKRDIRHKAVKLIVTSALRERKSRCPEKVSKENKREDDQRLCCLKISTV</sequence>
<dbReference type="Proteomes" id="UP000033636">
    <property type="component" value="Unassembled WGS sequence"/>
</dbReference>
<protein>
    <submittedName>
        <fullName evidence="1">Uncharacterized protein</fullName>
    </submittedName>
</protein>
<accession>A0ACC6UXR3</accession>